<dbReference type="GO" id="GO:0016592">
    <property type="term" value="C:mediator complex"/>
    <property type="evidence" value="ECO:0007669"/>
    <property type="project" value="UniProtKB-UniRule"/>
</dbReference>
<comment type="function">
    <text evidence="7">Component of the Mediator complex, a coactivator involved in the regulated transcription of nearly all RNA polymerase II-dependent genes. Mediator functions as a bridge to convey information from gene-specific regulatory proteins to the basal RNA polymerase II transcription machinery. Mediator is recruited to promoters by direct interactions with regulatory proteins and serves as a scaffold for the assembly of a functional preinitiation complex with RNA polymerase II and the general transcription factors.</text>
</comment>
<dbReference type="PANTHER" id="PTHR12809">
    <property type="entry name" value="MEDIATOR COMPLEX SUBUNIT"/>
    <property type="match status" value="1"/>
</dbReference>
<evidence type="ECO:0000256" key="3">
    <source>
        <dbReference type="ARBA" id="ARBA00023015"/>
    </source>
</evidence>
<feature type="region of interest" description="Disordered" evidence="8">
    <location>
        <begin position="889"/>
        <end position="917"/>
    </location>
</feature>
<dbReference type="Proteomes" id="UP000007797">
    <property type="component" value="Unassembled WGS sequence"/>
</dbReference>
<evidence type="ECO:0000313" key="11">
    <source>
        <dbReference type="Proteomes" id="UP000007797"/>
    </source>
</evidence>
<keyword evidence="11" id="KW-1185">Reference proteome</keyword>
<dbReference type="RefSeq" id="XP_004357684.1">
    <property type="nucleotide sequence ID" value="XM_004357627.1"/>
</dbReference>
<dbReference type="OrthoDB" id="17376at2759"/>
<evidence type="ECO:0000256" key="6">
    <source>
        <dbReference type="ARBA" id="ARBA00023242"/>
    </source>
</evidence>
<dbReference type="PANTHER" id="PTHR12809:SF2">
    <property type="entry name" value="MEDIATOR OF RNA POLYMERASE II TRANSCRIPTION SUBUNIT 14"/>
    <property type="match status" value="1"/>
</dbReference>
<evidence type="ECO:0000256" key="5">
    <source>
        <dbReference type="ARBA" id="ARBA00023163"/>
    </source>
</evidence>
<dbReference type="InterPro" id="IPR055122">
    <property type="entry name" value="Med14_N"/>
</dbReference>
<dbReference type="EMBL" id="GL883015">
    <property type="protein sequence ID" value="EGG19413.1"/>
    <property type="molecule type" value="Genomic_DNA"/>
</dbReference>
<comment type="subcellular location">
    <subcellularLocation>
        <location evidence="1 7">Nucleus</location>
    </subcellularLocation>
</comment>
<gene>
    <name evidence="10" type="primary">med14</name>
    <name evidence="10" type="ORF">DFA_02200</name>
</gene>
<protein>
    <recommendedName>
        <fullName evidence="7">Mediator of RNA polymerase II transcription subunit 14</fullName>
    </recommendedName>
    <alternativeName>
        <fullName evidence="7">Mediator complex subunit 14</fullName>
    </alternativeName>
</protein>
<sequence>MNDHNHQPSAAGGSGGSSSSPTAGLPIATPAATTNNTTTISLSVVIHRLVEQSYNNLMSLTERLPKESDIERKKQLVDYLDATREKFLKLLVLLKWSQHVSTLTKANEIIEMLNKEDNYFRDAADHLMMTKDAMINARAPIYDVPTAIDVLTTGSYQRMPTNIKRVLPPAPPLPAQIQSTIEKLNSILRYKLFTLDIPKEFDPIKVEDGKAHIKVENEYECFLSIDGGSDKSNWILLSFNLFIYSQKDREGEGPIKVAYDDKMKQVQDRIQARIVTSNQPLYELHNMLHYLVVSSQLSILCAQSENLKKTILKNSTRCIFGKDVKDQSITVFYWIPEELANTFDHKKPNIYIKIAIDPDTQKLIISHVPSLTHPNIPNYTFNVASLNLENILFSAIELHGYLRLQKLNVILYEERLKQQVKSFDDIKLIGSCGFENSSVVSSTDQKQMIDDESLAATLFIKLYGSNNHLDVSVNFQNGKYTLYHSTLKNRDLLLNLETRLNNDNMEIKSIVNFFRLKSLLSCIEEAAVFMEMECFYKIPIQNDILIQTLLESNGQYICIRFSNENEIFYLFVTIQNTSTTTNSSSVFTPSIFLFNNNNNNNSSQPTIFKMDSDEELTSLIQQQPSNTTEQNTKFQKQINNILYRLVESAKKKIKILQASLLLSKENIAHTIIPQPSSSSSLTESMQHETISFLYQPNNSVIQTNKMYLSFYGNDSDQSHQQYCTISFYDKSPLVFMNDQVDQSNTTQQQRHPASFVQNDHISHSLSGLWTFTYSTFSNNNWLNSFQNDIQSVNKMLSLSMQMIKQLNSTPKLSLIFHIDHIAPLELKLTCTNINTPNDLKHTIRIYVNQSKNYSIEYQPFVNPLVPFYERILNYNNTISTNTTITTITTTNNNNNTANTSPSNTTPTTSAPPTMATKINDQTPNSILNFLNSIAISNEMVYAVQSLIYPSTTTYFPPLETVIIPRNSTHIRLVYRNQHALDVRAVTTEHCIVEDAYFSTASLLSSQQSQTQKKLLSPIPSLHQVMEQRLGHPSMDNPLGQRTSWLVPLKTLKSTVHNILCFLNYHYLVKNFASLIKNHYKDAQYAPNQLKFVNENVSVIVQVREYIQVDMEATNTRPDSSPSKFELDTLSIFFKKNTQLSYRTQTIISLVNFFTLPIKVWIELCKIIRSGINEPEDNKPKYNMELLLNTSNLHPREALIHLKDRQILMLIVRFFSKQQEIYVDFPLLYDYQNATVRYWNKTMPTSINAEQQQQQQQPPTGESQNKKMMAINNLTDLVDFTNSLKSSQAPLYMFCQKLSYHIDHLFPTTTTTTTTSTTSIPVVTNPQSVTIPINNVSLPTQPTFNAPLTSVIT</sequence>
<dbReference type="GeneID" id="14871475"/>
<dbReference type="InterPro" id="IPR013947">
    <property type="entry name" value="Mediator_Med14"/>
</dbReference>
<keyword evidence="5 7" id="KW-0804">Transcription</keyword>
<feature type="domain" description="Mediator complex subunit MED14 N-terminal" evidence="9">
    <location>
        <begin position="39"/>
        <end position="226"/>
    </location>
</feature>
<dbReference type="OMA" id="LISHEYC"/>
<evidence type="ECO:0000256" key="7">
    <source>
        <dbReference type="RuleBase" id="RU365082"/>
    </source>
</evidence>
<accession>F4PYE6</accession>
<evidence type="ECO:0000256" key="8">
    <source>
        <dbReference type="SAM" id="MobiDB-lite"/>
    </source>
</evidence>
<feature type="region of interest" description="Disordered" evidence="8">
    <location>
        <begin position="1246"/>
        <end position="1265"/>
    </location>
</feature>
<proteinExistence type="inferred from homology"/>
<feature type="compositionally biased region" description="Low complexity" evidence="8">
    <location>
        <begin position="889"/>
        <end position="913"/>
    </location>
</feature>
<organism evidence="10 11">
    <name type="scientific">Cavenderia fasciculata</name>
    <name type="common">Slime mold</name>
    <name type="synonym">Dictyostelium fasciculatum</name>
    <dbReference type="NCBI Taxonomy" id="261658"/>
    <lineage>
        <taxon>Eukaryota</taxon>
        <taxon>Amoebozoa</taxon>
        <taxon>Evosea</taxon>
        <taxon>Eumycetozoa</taxon>
        <taxon>Dictyostelia</taxon>
        <taxon>Acytosteliales</taxon>
        <taxon>Cavenderiaceae</taxon>
        <taxon>Cavenderia</taxon>
    </lineage>
</organism>
<dbReference type="STRING" id="1054147.F4PYE6"/>
<comment type="subunit">
    <text evidence="7">Component of the Mediator complex.</text>
</comment>
<feature type="region of interest" description="Disordered" evidence="8">
    <location>
        <begin position="1"/>
        <end position="32"/>
    </location>
</feature>
<keyword evidence="4 7" id="KW-0010">Activator</keyword>
<dbReference type="GO" id="GO:0070847">
    <property type="term" value="C:core mediator complex"/>
    <property type="evidence" value="ECO:0007669"/>
    <property type="project" value="TreeGrafter"/>
</dbReference>
<comment type="similarity">
    <text evidence="2 7">Belongs to the Mediator complex subunit 14 family.</text>
</comment>
<dbReference type="GO" id="GO:0006357">
    <property type="term" value="P:regulation of transcription by RNA polymerase II"/>
    <property type="evidence" value="ECO:0007669"/>
    <property type="project" value="InterPro"/>
</dbReference>
<keyword evidence="6 7" id="KW-0539">Nucleus</keyword>
<evidence type="ECO:0000256" key="4">
    <source>
        <dbReference type="ARBA" id="ARBA00023159"/>
    </source>
</evidence>
<dbReference type="KEGG" id="dfa:DFA_02200"/>
<dbReference type="Pfam" id="PF08638">
    <property type="entry name" value="Med14"/>
    <property type="match status" value="1"/>
</dbReference>
<evidence type="ECO:0000256" key="1">
    <source>
        <dbReference type="ARBA" id="ARBA00004123"/>
    </source>
</evidence>
<evidence type="ECO:0000313" key="10">
    <source>
        <dbReference type="EMBL" id="EGG19413.1"/>
    </source>
</evidence>
<name>F4PYE6_CACFS</name>
<evidence type="ECO:0000259" key="9">
    <source>
        <dbReference type="Pfam" id="PF08638"/>
    </source>
</evidence>
<evidence type="ECO:0000256" key="2">
    <source>
        <dbReference type="ARBA" id="ARBA00007813"/>
    </source>
</evidence>
<reference evidence="11" key="1">
    <citation type="journal article" date="2011" name="Genome Res.">
        <title>Phylogeny-wide analysis of social amoeba genomes highlights ancient origins for complex intercellular communication.</title>
        <authorList>
            <person name="Heidel A.J."/>
            <person name="Lawal H.M."/>
            <person name="Felder M."/>
            <person name="Schilde C."/>
            <person name="Helps N.R."/>
            <person name="Tunggal B."/>
            <person name="Rivero F."/>
            <person name="John U."/>
            <person name="Schleicher M."/>
            <person name="Eichinger L."/>
            <person name="Platzer M."/>
            <person name="Noegel A.A."/>
            <person name="Schaap P."/>
            <person name="Gloeckner G."/>
        </authorList>
    </citation>
    <scope>NUCLEOTIDE SEQUENCE [LARGE SCALE GENOMIC DNA]</scope>
    <source>
        <strain evidence="11">SH3</strain>
    </source>
</reference>
<keyword evidence="3 7" id="KW-0805">Transcription regulation</keyword>
<dbReference type="GO" id="GO:0003712">
    <property type="term" value="F:transcription coregulator activity"/>
    <property type="evidence" value="ECO:0007669"/>
    <property type="project" value="UniProtKB-UniRule"/>
</dbReference>